<evidence type="ECO:0000313" key="4">
    <source>
        <dbReference type="EMBL" id="MCR2745211.1"/>
    </source>
</evidence>
<keyword evidence="3" id="KW-0812">Transmembrane</keyword>
<reference evidence="4" key="1">
    <citation type="submission" date="2022-07" db="EMBL/GenBank/DDBJ databases">
        <authorList>
            <person name="Xamxidin M."/>
        </authorList>
    </citation>
    <scope>NUCLEOTIDE SEQUENCE</scope>
    <source>
        <strain evidence="4">YS8-69</strain>
    </source>
</reference>
<dbReference type="CDD" id="cd05825">
    <property type="entry name" value="LbH_wcaF_like"/>
    <property type="match status" value="1"/>
</dbReference>
<dbReference type="PANTHER" id="PTHR23416">
    <property type="entry name" value="SIALIC ACID SYNTHASE-RELATED"/>
    <property type="match status" value="1"/>
</dbReference>
<keyword evidence="3" id="KW-1133">Transmembrane helix</keyword>
<dbReference type="RefSeq" id="WP_257510461.1">
    <property type="nucleotide sequence ID" value="NZ_JANKHG010000001.1"/>
</dbReference>
<evidence type="ECO:0000313" key="5">
    <source>
        <dbReference type="Proteomes" id="UP001165267"/>
    </source>
</evidence>
<evidence type="ECO:0000256" key="1">
    <source>
        <dbReference type="ARBA" id="ARBA00007274"/>
    </source>
</evidence>
<accession>A0ABT1XD61</accession>
<dbReference type="InterPro" id="IPR011004">
    <property type="entry name" value="Trimer_LpxA-like_sf"/>
</dbReference>
<protein>
    <submittedName>
        <fullName evidence="4">Colanic acid biosynthesis acetyltransferase</fullName>
    </submittedName>
</protein>
<dbReference type="SUPFAM" id="SSF51161">
    <property type="entry name" value="Trimeric LpxA-like enzymes"/>
    <property type="match status" value="1"/>
</dbReference>
<evidence type="ECO:0000256" key="2">
    <source>
        <dbReference type="ARBA" id="ARBA00022679"/>
    </source>
</evidence>
<dbReference type="Proteomes" id="UP001165267">
    <property type="component" value="Unassembled WGS sequence"/>
</dbReference>
<keyword evidence="3" id="KW-0472">Membrane</keyword>
<keyword evidence="2" id="KW-0808">Transferase</keyword>
<proteinExistence type="inferred from homology"/>
<comment type="similarity">
    <text evidence="1">Belongs to the transferase hexapeptide repeat family.</text>
</comment>
<organism evidence="4 5">
    <name type="scientific">Limnobacter parvus</name>
    <dbReference type="NCBI Taxonomy" id="2939690"/>
    <lineage>
        <taxon>Bacteria</taxon>
        <taxon>Pseudomonadati</taxon>
        <taxon>Pseudomonadota</taxon>
        <taxon>Betaproteobacteria</taxon>
        <taxon>Burkholderiales</taxon>
        <taxon>Burkholderiaceae</taxon>
        <taxon>Limnobacter</taxon>
    </lineage>
</organism>
<comment type="caution">
    <text evidence="4">The sequence shown here is derived from an EMBL/GenBank/DDBJ whole genome shotgun (WGS) entry which is preliminary data.</text>
</comment>
<sequence>MGLSDNYHVKRLSLKNKIARLLWYFVSSTFFRLSPIPLHGWRRFILRLFGASVGSGAHPYPSANIWAPWNLIMEENSCLSHGVNCYNVATVSLGKNVTVSQFCHLCTATHDYTDLQMPLLVASIRIDDYAWVTADVFVGPGVVIGEGAVVNARSCVFSDIDPWTVARGYPAKSYRKRILKGVKD</sequence>
<feature type="transmembrane region" description="Helical" evidence="3">
    <location>
        <begin position="21"/>
        <end position="41"/>
    </location>
</feature>
<dbReference type="Gene3D" id="2.160.10.10">
    <property type="entry name" value="Hexapeptide repeat proteins"/>
    <property type="match status" value="1"/>
</dbReference>
<dbReference type="EMBL" id="JANKHG010000001">
    <property type="protein sequence ID" value="MCR2745211.1"/>
    <property type="molecule type" value="Genomic_DNA"/>
</dbReference>
<evidence type="ECO:0000256" key="3">
    <source>
        <dbReference type="SAM" id="Phobius"/>
    </source>
</evidence>
<keyword evidence="5" id="KW-1185">Reference proteome</keyword>
<dbReference type="InterPro" id="IPR051159">
    <property type="entry name" value="Hexapeptide_acetyltransf"/>
</dbReference>
<gene>
    <name evidence="4" type="ORF">NSP04_00950</name>
</gene>
<dbReference type="PANTHER" id="PTHR23416:SF23">
    <property type="entry name" value="ACETYLTRANSFERASE C18B11.09C-RELATED"/>
    <property type="match status" value="1"/>
</dbReference>
<name>A0ABT1XD61_9BURK</name>